<accession>A0A8H4SSC1</accession>
<sequence length="246" mass="27709">MGELRVYIVRYRRRRRRCCRSRPSSSPASPRNLSLVDAINQTGHVDQRAPNVVLHTETSLTVNELALFADLVQKMHQVEEGLEVPYEIKHWKGFWEQVLKNWDSTMANADDLPLKPLKDADNRVQNDPAPQQGSAVYMSVFATAHEQLLQPHWKDQTGKFVSPSIVKTDKPIVECLDLAVLRFDRAATNQAKQYNIDGIVNAARRRLMHFARVGTGMAAFIPADGHPPPLLKPELVGDRADQTAEA</sequence>
<protein>
    <submittedName>
        <fullName evidence="1">Uncharacterized protein</fullName>
    </submittedName>
</protein>
<reference evidence="1" key="2">
    <citation type="submission" date="2020-05" db="EMBL/GenBank/DDBJ databases">
        <authorList>
            <person name="Kim H.-S."/>
            <person name="Proctor R.H."/>
            <person name="Brown D.W."/>
        </authorList>
    </citation>
    <scope>NUCLEOTIDE SEQUENCE</scope>
    <source>
        <strain evidence="1">NRRL 45417</strain>
    </source>
</reference>
<gene>
    <name evidence="1" type="ORF">FGADI_12332</name>
</gene>
<name>A0A8H4SSC1_9HYPO</name>
<evidence type="ECO:0000313" key="1">
    <source>
        <dbReference type="EMBL" id="KAF4944904.1"/>
    </source>
</evidence>
<proteinExistence type="predicted"/>
<dbReference type="Proteomes" id="UP000604273">
    <property type="component" value="Unassembled WGS sequence"/>
</dbReference>
<evidence type="ECO:0000313" key="2">
    <source>
        <dbReference type="Proteomes" id="UP000604273"/>
    </source>
</evidence>
<dbReference type="OrthoDB" id="5002989at2759"/>
<comment type="caution">
    <text evidence="1">The sequence shown here is derived from an EMBL/GenBank/DDBJ whole genome shotgun (WGS) entry which is preliminary data.</text>
</comment>
<reference evidence="1" key="1">
    <citation type="journal article" date="2020" name="BMC Genomics">
        <title>Correction to: Identification and distribution of gene clusters required for synthesis of sphingolipid metabolism inhibitors in diverse species of the filamentous fungus Fusarium.</title>
        <authorList>
            <person name="Kim H.S."/>
            <person name="Lohmar J.M."/>
            <person name="Busman M."/>
            <person name="Brown D.W."/>
            <person name="Naumann T.A."/>
            <person name="Divon H.H."/>
            <person name="Lysoe E."/>
            <person name="Uhlig S."/>
            <person name="Proctor R.H."/>
        </authorList>
    </citation>
    <scope>NUCLEOTIDE SEQUENCE</scope>
    <source>
        <strain evidence="1">NRRL 45417</strain>
    </source>
</reference>
<dbReference type="EMBL" id="JABFAI010000392">
    <property type="protein sequence ID" value="KAF4944904.1"/>
    <property type="molecule type" value="Genomic_DNA"/>
</dbReference>
<keyword evidence="2" id="KW-1185">Reference proteome</keyword>
<dbReference type="AlphaFoldDB" id="A0A8H4SSC1"/>
<organism evidence="1 2">
    <name type="scientific">Fusarium gaditjirri</name>
    <dbReference type="NCBI Taxonomy" id="282569"/>
    <lineage>
        <taxon>Eukaryota</taxon>
        <taxon>Fungi</taxon>
        <taxon>Dikarya</taxon>
        <taxon>Ascomycota</taxon>
        <taxon>Pezizomycotina</taxon>
        <taxon>Sordariomycetes</taxon>
        <taxon>Hypocreomycetidae</taxon>
        <taxon>Hypocreales</taxon>
        <taxon>Nectriaceae</taxon>
        <taxon>Fusarium</taxon>
        <taxon>Fusarium nisikadoi species complex</taxon>
    </lineage>
</organism>